<organism evidence="1 2">
    <name type="scientific">Rhodonia placenta</name>
    <dbReference type="NCBI Taxonomy" id="104341"/>
    <lineage>
        <taxon>Eukaryota</taxon>
        <taxon>Fungi</taxon>
        <taxon>Dikarya</taxon>
        <taxon>Basidiomycota</taxon>
        <taxon>Agaricomycotina</taxon>
        <taxon>Agaricomycetes</taxon>
        <taxon>Polyporales</taxon>
        <taxon>Adustoporiaceae</taxon>
        <taxon>Rhodonia</taxon>
    </lineage>
</organism>
<reference evidence="1" key="2">
    <citation type="journal article" name="Front. Microbiol.">
        <title>Degradative Capacity of Two Strains of Rhodonia placenta: From Phenotype to Genotype.</title>
        <authorList>
            <person name="Kolle M."/>
            <person name="Horta M.A.C."/>
            <person name="Nowrousian M."/>
            <person name="Ohm R.A."/>
            <person name="Benz J.P."/>
            <person name="Pilgard A."/>
        </authorList>
    </citation>
    <scope>NUCLEOTIDE SEQUENCE</scope>
    <source>
        <strain evidence="1">FPRL280</strain>
    </source>
</reference>
<comment type="caution">
    <text evidence="1">The sequence shown here is derived from an EMBL/GenBank/DDBJ whole genome shotgun (WGS) entry which is preliminary data.</text>
</comment>
<sequence length="24" mass="2856">MERLMPCHVDQTIRSAMRTITPIR</sequence>
<reference evidence="1" key="1">
    <citation type="submission" date="2020-11" db="EMBL/GenBank/DDBJ databases">
        <authorList>
            <person name="Koelle M."/>
            <person name="Horta M.A.C."/>
            <person name="Nowrousian M."/>
            <person name="Ohm R.A."/>
            <person name="Benz P."/>
            <person name="Pilgard A."/>
        </authorList>
    </citation>
    <scope>NUCLEOTIDE SEQUENCE</scope>
    <source>
        <strain evidence="1">FPRL280</strain>
    </source>
</reference>
<evidence type="ECO:0000313" key="2">
    <source>
        <dbReference type="Proteomes" id="UP000639403"/>
    </source>
</evidence>
<dbReference type="AlphaFoldDB" id="A0A8H7TVF0"/>
<name>A0A8H7TVF0_9APHY</name>
<evidence type="ECO:0000313" key="1">
    <source>
        <dbReference type="EMBL" id="KAF9796508.1"/>
    </source>
</evidence>
<protein>
    <submittedName>
        <fullName evidence="1">Uncharacterized protein</fullName>
    </submittedName>
</protein>
<dbReference type="EMBL" id="JADOXO010001326">
    <property type="protein sequence ID" value="KAF9796508.1"/>
    <property type="molecule type" value="Genomic_DNA"/>
</dbReference>
<dbReference type="Proteomes" id="UP000639403">
    <property type="component" value="Unassembled WGS sequence"/>
</dbReference>
<accession>A0A8H7TVF0</accession>
<proteinExistence type="predicted"/>
<gene>
    <name evidence="1" type="ORF">IEO21_10988</name>
</gene>